<gene>
    <name evidence="2" type="ORF">B296_00010522</name>
</gene>
<reference evidence="2 3" key="1">
    <citation type="journal article" date="2014" name="Agronomy (Basel)">
        <title>A Draft Genome Sequence for Ensete ventricosum, the Drought-Tolerant Tree Against Hunger.</title>
        <authorList>
            <person name="Harrison J."/>
            <person name="Moore K.A."/>
            <person name="Paszkiewicz K."/>
            <person name="Jones T."/>
            <person name="Grant M."/>
            <person name="Ambacheew D."/>
            <person name="Muzemil S."/>
            <person name="Studholme D.J."/>
        </authorList>
    </citation>
    <scope>NUCLEOTIDE SEQUENCE [LARGE SCALE GENOMIC DNA]</scope>
</reference>
<evidence type="ECO:0000256" key="1">
    <source>
        <dbReference type="SAM" id="MobiDB-lite"/>
    </source>
</evidence>
<accession>A0A427ABF8</accession>
<protein>
    <submittedName>
        <fullName evidence="2">Uncharacterized protein</fullName>
    </submittedName>
</protein>
<comment type="caution">
    <text evidence="2">The sequence shown here is derived from an EMBL/GenBank/DDBJ whole genome shotgun (WGS) entry which is preliminary data.</text>
</comment>
<evidence type="ECO:0000313" key="2">
    <source>
        <dbReference type="EMBL" id="RRT73542.1"/>
    </source>
</evidence>
<dbReference type="EMBL" id="AMZH03003061">
    <property type="protein sequence ID" value="RRT73542.1"/>
    <property type="molecule type" value="Genomic_DNA"/>
</dbReference>
<name>A0A427ABF8_ENSVE</name>
<feature type="non-terminal residue" evidence="2">
    <location>
        <position position="1"/>
    </location>
</feature>
<evidence type="ECO:0000313" key="3">
    <source>
        <dbReference type="Proteomes" id="UP000287651"/>
    </source>
</evidence>
<feature type="region of interest" description="Disordered" evidence="1">
    <location>
        <begin position="76"/>
        <end position="103"/>
    </location>
</feature>
<sequence>DGEEWLSPLPNPSHLHTPNSPKSVVASWLLSACKYPRTSSFVVDCDLLDHSGHGPFATLSDDDCFPYEKFHPLYSREDAGDDFNSELPRYDEDPPPTAFRLTE</sequence>
<proteinExistence type="predicted"/>
<organism evidence="2 3">
    <name type="scientific">Ensete ventricosum</name>
    <name type="common">Abyssinian banana</name>
    <name type="synonym">Musa ensete</name>
    <dbReference type="NCBI Taxonomy" id="4639"/>
    <lineage>
        <taxon>Eukaryota</taxon>
        <taxon>Viridiplantae</taxon>
        <taxon>Streptophyta</taxon>
        <taxon>Embryophyta</taxon>
        <taxon>Tracheophyta</taxon>
        <taxon>Spermatophyta</taxon>
        <taxon>Magnoliopsida</taxon>
        <taxon>Liliopsida</taxon>
        <taxon>Zingiberales</taxon>
        <taxon>Musaceae</taxon>
        <taxon>Ensete</taxon>
    </lineage>
</organism>
<dbReference type="Proteomes" id="UP000287651">
    <property type="component" value="Unassembled WGS sequence"/>
</dbReference>
<dbReference type="AlphaFoldDB" id="A0A427ABF8"/>